<evidence type="ECO:0000256" key="1">
    <source>
        <dbReference type="SAM" id="Phobius"/>
    </source>
</evidence>
<feature type="transmembrane region" description="Helical" evidence="1">
    <location>
        <begin position="12"/>
        <end position="33"/>
    </location>
</feature>
<keyword evidence="1" id="KW-0812">Transmembrane</keyword>
<feature type="transmembrane region" description="Helical" evidence="1">
    <location>
        <begin position="144"/>
        <end position="165"/>
    </location>
</feature>
<sequence length="177" mass="20953">MLKNPALKKYSPLLIYWFLTIIALYSLNVFYVTEEVVNWTVVYLFTLIGIPVGIAAIAICVKYFYAKAYKTKGDNYKVNFNFIFYFLVFYIVPFLVLGSGLVFSGMDWFFLYIKTIYPFSFLILLVSYKESYKNKIKFYKRKLFIVWFLFALSYVIIPIYIYIMVQSMLSLGKGFPF</sequence>
<feature type="transmembrane region" description="Helical" evidence="1">
    <location>
        <begin position="109"/>
        <end position="128"/>
    </location>
</feature>
<dbReference type="AlphaFoldDB" id="A0A1F5SNI2"/>
<dbReference type="STRING" id="1797994.A2227_05360"/>
<dbReference type="EMBL" id="MFGB01000005">
    <property type="protein sequence ID" value="OGF28003.1"/>
    <property type="molecule type" value="Genomic_DNA"/>
</dbReference>
<feature type="transmembrane region" description="Helical" evidence="1">
    <location>
        <begin position="39"/>
        <end position="61"/>
    </location>
</feature>
<accession>A0A1F5SNI2</accession>
<feature type="transmembrane region" description="Helical" evidence="1">
    <location>
        <begin position="82"/>
        <end position="103"/>
    </location>
</feature>
<proteinExistence type="predicted"/>
<organism evidence="2 3">
    <name type="scientific">Candidatus Falkowbacteria bacterium RIFOXYA2_FULL_47_19</name>
    <dbReference type="NCBI Taxonomy" id="1797994"/>
    <lineage>
        <taxon>Bacteria</taxon>
        <taxon>Candidatus Falkowiibacteriota</taxon>
    </lineage>
</organism>
<comment type="caution">
    <text evidence="2">The sequence shown here is derived from an EMBL/GenBank/DDBJ whole genome shotgun (WGS) entry which is preliminary data.</text>
</comment>
<evidence type="ECO:0008006" key="4">
    <source>
        <dbReference type="Google" id="ProtNLM"/>
    </source>
</evidence>
<reference evidence="2 3" key="1">
    <citation type="journal article" date="2016" name="Nat. Commun.">
        <title>Thousands of microbial genomes shed light on interconnected biogeochemical processes in an aquifer system.</title>
        <authorList>
            <person name="Anantharaman K."/>
            <person name="Brown C.T."/>
            <person name="Hug L.A."/>
            <person name="Sharon I."/>
            <person name="Castelle C.J."/>
            <person name="Probst A.J."/>
            <person name="Thomas B.C."/>
            <person name="Singh A."/>
            <person name="Wilkins M.J."/>
            <person name="Karaoz U."/>
            <person name="Brodie E.L."/>
            <person name="Williams K.H."/>
            <person name="Hubbard S.S."/>
            <person name="Banfield J.F."/>
        </authorList>
    </citation>
    <scope>NUCLEOTIDE SEQUENCE [LARGE SCALE GENOMIC DNA]</scope>
</reference>
<evidence type="ECO:0000313" key="2">
    <source>
        <dbReference type="EMBL" id="OGF28003.1"/>
    </source>
</evidence>
<protein>
    <recommendedName>
        <fullName evidence="4">Yip1 domain-containing protein</fullName>
    </recommendedName>
</protein>
<evidence type="ECO:0000313" key="3">
    <source>
        <dbReference type="Proteomes" id="UP000178367"/>
    </source>
</evidence>
<name>A0A1F5SNI2_9BACT</name>
<keyword evidence="1" id="KW-0472">Membrane</keyword>
<gene>
    <name evidence="2" type="ORF">A2227_05360</name>
</gene>
<dbReference type="Proteomes" id="UP000178367">
    <property type="component" value="Unassembled WGS sequence"/>
</dbReference>
<keyword evidence="1" id="KW-1133">Transmembrane helix</keyword>